<protein>
    <submittedName>
        <fullName evidence="2">Uncharacterized protein</fullName>
    </submittedName>
</protein>
<proteinExistence type="predicted"/>
<reference evidence="3" key="1">
    <citation type="submission" date="2018-12" db="EMBL/GenBank/DDBJ databases">
        <title>Tengunoibacter tsumagoiensis gen. nov., sp. nov., Dictyobacter kobayashii sp. nov., D. alpinus sp. nov., and D. joshuensis sp. nov. and description of Dictyobacteraceae fam. nov. within the order Ktedonobacterales isolated from Tengu-no-mugimeshi.</title>
        <authorList>
            <person name="Wang C.M."/>
            <person name="Zheng Y."/>
            <person name="Sakai Y."/>
            <person name="Toyoda A."/>
            <person name="Minakuchi Y."/>
            <person name="Abe K."/>
            <person name="Yokota A."/>
            <person name="Yabe S."/>
        </authorList>
    </citation>
    <scope>NUCLEOTIDE SEQUENCE [LARGE SCALE GENOMIC DNA]</scope>
    <source>
        <strain evidence="3">S-27</strain>
    </source>
</reference>
<accession>A0A401ZGT5</accession>
<name>A0A401ZGT5_9CHLR</name>
<dbReference type="Proteomes" id="UP000287224">
    <property type="component" value="Unassembled WGS sequence"/>
</dbReference>
<comment type="caution">
    <text evidence="2">The sequence shown here is derived from an EMBL/GenBank/DDBJ whole genome shotgun (WGS) entry which is preliminary data.</text>
</comment>
<dbReference type="EMBL" id="BIFQ01000001">
    <property type="protein sequence ID" value="GCE06062.1"/>
    <property type="molecule type" value="Genomic_DNA"/>
</dbReference>
<sequence>MRLGKKKTQSEQDTERGQKGTSEKTAKQEQESKQEEENTGTEQKDQSEEGDGSLNQVLDLLKQADLINMDASLKSLVKEGKIVPPKEWGLLVASGHWLLIWRRKGL</sequence>
<feature type="compositionally biased region" description="Basic and acidic residues" evidence="1">
    <location>
        <begin position="8"/>
        <end position="47"/>
    </location>
</feature>
<evidence type="ECO:0000256" key="1">
    <source>
        <dbReference type="SAM" id="MobiDB-lite"/>
    </source>
</evidence>
<feature type="region of interest" description="Disordered" evidence="1">
    <location>
        <begin position="1"/>
        <end position="55"/>
    </location>
</feature>
<evidence type="ECO:0000313" key="3">
    <source>
        <dbReference type="Proteomes" id="UP000287224"/>
    </source>
</evidence>
<evidence type="ECO:0000313" key="2">
    <source>
        <dbReference type="EMBL" id="GCE06062.1"/>
    </source>
</evidence>
<organism evidence="2 3">
    <name type="scientific">Dictyobacter aurantiacus</name>
    <dbReference type="NCBI Taxonomy" id="1936993"/>
    <lineage>
        <taxon>Bacteria</taxon>
        <taxon>Bacillati</taxon>
        <taxon>Chloroflexota</taxon>
        <taxon>Ktedonobacteria</taxon>
        <taxon>Ktedonobacterales</taxon>
        <taxon>Dictyobacteraceae</taxon>
        <taxon>Dictyobacter</taxon>
    </lineage>
</organism>
<keyword evidence="3" id="KW-1185">Reference proteome</keyword>
<dbReference type="AlphaFoldDB" id="A0A401ZGT5"/>
<dbReference type="RefSeq" id="WP_126597046.1">
    <property type="nucleotide sequence ID" value="NZ_BIFQ01000001.1"/>
</dbReference>
<gene>
    <name evidence="2" type="ORF">KDAU_33910</name>
</gene>